<dbReference type="Proteomes" id="UP000035350">
    <property type="component" value="Unassembled WGS sequence"/>
</dbReference>
<comment type="caution">
    <text evidence="1">The sequence shown here is derived from an EMBL/GenBank/DDBJ whole genome shotgun (WGS) entry which is preliminary data.</text>
</comment>
<accession>A0A0G8C0Q7</accession>
<gene>
    <name evidence="1" type="ORF">B4147_2693</name>
</gene>
<dbReference type="EMBL" id="LCYN01000031">
    <property type="protein sequence ID" value="KKZ93457.1"/>
    <property type="molecule type" value="Genomic_DNA"/>
</dbReference>
<protein>
    <submittedName>
        <fullName evidence="1">Uncharacterized protein</fullName>
    </submittedName>
</protein>
<name>A0A0G8C0Q7_9BACI</name>
<dbReference type="AlphaFoldDB" id="A0A0G8C0Q7"/>
<proteinExistence type="predicted"/>
<organism evidence="1 2">
    <name type="scientific">Bacillus wiedmannii</name>
    <dbReference type="NCBI Taxonomy" id="1890302"/>
    <lineage>
        <taxon>Bacteria</taxon>
        <taxon>Bacillati</taxon>
        <taxon>Bacillota</taxon>
        <taxon>Bacilli</taxon>
        <taxon>Bacillales</taxon>
        <taxon>Bacillaceae</taxon>
        <taxon>Bacillus</taxon>
        <taxon>Bacillus cereus group</taxon>
    </lineage>
</organism>
<reference evidence="1 2" key="1">
    <citation type="journal article" date="2015" name="Genome Announc.">
        <title>Next-Generation Whole-Genome Sequencing of Eight Strains of Bacillus cereus, Isolated from Food.</title>
        <authorList>
            <person name="Krawczyk A.O."/>
            <person name="de Jong A."/>
            <person name="Eijlander R.T."/>
            <person name="Berendsen E.M."/>
            <person name="Holsappel S."/>
            <person name="Wells-Bennik M.H."/>
            <person name="Kuipers O.P."/>
        </authorList>
    </citation>
    <scope>NUCLEOTIDE SEQUENCE [LARGE SCALE GENOMIC DNA]</scope>
    <source>
        <strain evidence="1 2">B4147</strain>
    </source>
</reference>
<reference evidence="2" key="2">
    <citation type="submission" date="2015-04" db="EMBL/GenBank/DDBJ databases">
        <title>Draft Genome Sequences of Eight Spore-Forming Food Isolates of Bacillus cereus Genome sequencing.</title>
        <authorList>
            <person name="Krawcyk A.O."/>
            <person name="de Jong A."/>
            <person name="Eijlander R.T."/>
            <person name="Berendsen E.M."/>
            <person name="Holsappel S."/>
            <person name="Wells-Bennik M."/>
            <person name="Kuipers O.P."/>
        </authorList>
    </citation>
    <scope>NUCLEOTIDE SEQUENCE [LARGE SCALE GENOMIC DNA]</scope>
    <source>
        <strain evidence="2">B4147</strain>
    </source>
</reference>
<dbReference type="RefSeq" id="WP_046959813.1">
    <property type="nucleotide sequence ID" value="NZ_JARMPN010000056.1"/>
</dbReference>
<sequence>MASYVLLLKEYEDNETVVYRFGPNENSMGKIELNKLTRKVSELEAIPDQNIPSKFYFDRAAQRLAVCLIREGGVFPEKTAFES</sequence>
<evidence type="ECO:0000313" key="2">
    <source>
        <dbReference type="Proteomes" id="UP000035350"/>
    </source>
</evidence>
<evidence type="ECO:0000313" key="1">
    <source>
        <dbReference type="EMBL" id="KKZ93457.1"/>
    </source>
</evidence>
<dbReference type="PATRIC" id="fig|1396.433.peg.5428"/>